<evidence type="ECO:0000256" key="2">
    <source>
        <dbReference type="ARBA" id="ARBA00022679"/>
    </source>
</evidence>
<evidence type="ECO:0000256" key="1">
    <source>
        <dbReference type="ARBA" id="ARBA00022676"/>
    </source>
</evidence>
<evidence type="ECO:0000259" key="3">
    <source>
        <dbReference type="Pfam" id="PF00534"/>
    </source>
</evidence>
<reference evidence="4 5" key="1">
    <citation type="journal article" date="2016" name="Nat. Commun.">
        <title>Thousands of microbial genomes shed light on interconnected biogeochemical processes in an aquifer system.</title>
        <authorList>
            <person name="Anantharaman K."/>
            <person name="Brown C.T."/>
            <person name="Hug L.A."/>
            <person name="Sharon I."/>
            <person name="Castelle C.J."/>
            <person name="Probst A.J."/>
            <person name="Thomas B.C."/>
            <person name="Singh A."/>
            <person name="Wilkins M.J."/>
            <person name="Karaoz U."/>
            <person name="Brodie E.L."/>
            <person name="Williams K.H."/>
            <person name="Hubbard S.S."/>
            <person name="Banfield J.F."/>
        </authorList>
    </citation>
    <scope>NUCLEOTIDE SEQUENCE [LARGE SCALE GENOMIC DNA]</scope>
</reference>
<evidence type="ECO:0000313" key="5">
    <source>
        <dbReference type="Proteomes" id="UP000176377"/>
    </source>
</evidence>
<dbReference type="Gene3D" id="3.40.50.2000">
    <property type="entry name" value="Glycogen Phosphorylase B"/>
    <property type="match status" value="2"/>
</dbReference>
<gene>
    <name evidence="4" type="ORF">A2765_03225</name>
</gene>
<evidence type="ECO:0000313" key="4">
    <source>
        <dbReference type="EMBL" id="OGG58112.1"/>
    </source>
</evidence>
<name>A0A1F6DAQ2_9BACT</name>
<comment type="caution">
    <text evidence="4">The sequence shown here is derived from an EMBL/GenBank/DDBJ whole genome shotgun (WGS) entry which is preliminary data.</text>
</comment>
<proteinExistence type="predicted"/>
<dbReference type="GO" id="GO:0016757">
    <property type="term" value="F:glycosyltransferase activity"/>
    <property type="evidence" value="ECO:0007669"/>
    <property type="project" value="UniProtKB-KW"/>
</dbReference>
<feature type="domain" description="Glycosyl transferase family 1" evidence="3">
    <location>
        <begin position="214"/>
        <end position="384"/>
    </location>
</feature>
<dbReference type="AlphaFoldDB" id="A0A1F6DAQ2"/>
<keyword evidence="2" id="KW-0808">Transferase</keyword>
<sequence>MSAQGGSVLGRKRILIFSLAYFPKYIGGAEVAIKEITDRNPDIEFHMVTNRFDAALPNVEKIGNVLVHRIGIVRKEASMSDLQKWPLSLNKPLFQFLAAFKAIQLHRKYAYDGIWAMMAHSCGVPAVLFKLVYPRVPYLLTLQEGDPPEHVERVMLPLWPLFARAFKTPNIIQAISTFLGRWARARDFRGPLQIVPNGVDVRRFAHEYKAPVINEIKDRLDKKMGDVFLITTSRLVHKNAVDDVILAMSLLPQNVRFVILGVGSDDLSLKRLARESGVTERVKFLGEVAHAEIPKYLQASDIFIRASRSEGMGNSFVEAMAAGLPVIGTQEGGIADFLFDEKRNPDEPITGWAVDKNSPEQIAEAVKDVLSHPERVRAVVATAKAMVTEKYDWDIVARDMREKVFLPLLNGRG</sequence>
<dbReference type="Proteomes" id="UP000176377">
    <property type="component" value="Unassembled WGS sequence"/>
</dbReference>
<protein>
    <recommendedName>
        <fullName evidence="3">Glycosyl transferase family 1 domain-containing protein</fullName>
    </recommendedName>
</protein>
<dbReference type="InterPro" id="IPR001296">
    <property type="entry name" value="Glyco_trans_1"/>
</dbReference>
<dbReference type="PANTHER" id="PTHR12526">
    <property type="entry name" value="GLYCOSYLTRANSFERASE"/>
    <property type="match status" value="1"/>
</dbReference>
<organism evidence="4 5">
    <name type="scientific">Candidatus Kaiserbacteria bacterium RIFCSPHIGHO2_01_FULL_56_24</name>
    <dbReference type="NCBI Taxonomy" id="1798487"/>
    <lineage>
        <taxon>Bacteria</taxon>
        <taxon>Candidatus Kaiseribacteriota</taxon>
    </lineage>
</organism>
<keyword evidence="1" id="KW-0328">Glycosyltransferase</keyword>
<dbReference type="CDD" id="cd03801">
    <property type="entry name" value="GT4_PimA-like"/>
    <property type="match status" value="1"/>
</dbReference>
<dbReference type="PANTHER" id="PTHR12526:SF510">
    <property type="entry name" value="D-INOSITOL 3-PHOSPHATE GLYCOSYLTRANSFERASE"/>
    <property type="match status" value="1"/>
</dbReference>
<dbReference type="SUPFAM" id="SSF53756">
    <property type="entry name" value="UDP-Glycosyltransferase/glycogen phosphorylase"/>
    <property type="match status" value="1"/>
</dbReference>
<accession>A0A1F6DAQ2</accession>
<dbReference type="Pfam" id="PF00534">
    <property type="entry name" value="Glycos_transf_1"/>
    <property type="match status" value="1"/>
</dbReference>
<dbReference type="EMBL" id="MFLA01000037">
    <property type="protein sequence ID" value="OGG58112.1"/>
    <property type="molecule type" value="Genomic_DNA"/>
</dbReference>